<organism evidence="1 2">
    <name type="scientific">Priapulus caudatus</name>
    <name type="common">Priapulid worm</name>
    <dbReference type="NCBI Taxonomy" id="37621"/>
    <lineage>
        <taxon>Eukaryota</taxon>
        <taxon>Metazoa</taxon>
        <taxon>Ecdysozoa</taxon>
        <taxon>Scalidophora</taxon>
        <taxon>Priapulida</taxon>
        <taxon>Priapulimorpha</taxon>
        <taxon>Priapulimorphida</taxon>
        <taxon>Priapulidae</taxon>
        <taxon>Priapulus</taxon>
    </lineage>
</organism>
<accession>A0ABM1E908</accession>
<dbReference type="PANTHER" id="PTHR12697">
    <property type="entry name" value="PBS LYASE HEAT-LIKE PROTEIN"/>
    <property type="match status" value="1"/>
</dbReference>
<reference evidence="2" key="1">
    <citation type="submission" date="2025-08" db="UniProtKB">
        <authorList>
            <consortium name="RefSeq"/>
        </authorList>
    </citation>
    <scope>IDENTIFICATION</scope>
</reference>
<dbReference type="Pfam" id="PF13646">
    <property type="entry name" value="HEAT_2"/>
    <property type="match status" value="1"/>
</dbReference>
<protein>
    <submittedName>
        <fullName evidence="2">HEAT repeat-containing protein 4-like</fullName>
    </submittedName>
</protein>
<evidence type="ECO:0000313" key="1">
    <source>
        <dbReference type="Proteomes" id="UP000695022"/>
    </source>
</evidence>
<dbReference type="RefSeq" id="XP_014668679.1">
    <property type="nucleotide sequence ID" value="XM_014813193.1"/>
</dbReference>
<dbReference type="InterPro" id="IPR011989">
    <property type="entry name" value="ARM-like"/>
</dbReference>
<evidence type="ECO:0000313" key="2">
    <source>
        <dbReference type="RefSeq" id="XP_014668679.1"/>
    </source>
</evidence>
<dbReference type="InterPro" id="IPR016024">
    <property type="entry name" value="ARM-type_fold"/>
</dbReference>
<keyword evidence="1" id="KW-1185">Reference proteome</keyword>
<dbReference type="PANTHER" id="PTHR12697:SF20">
    <property type="entry name" value="HEAT REPEAT-CONTAINING PROTEIN 4"/>
    <property type="match status" value="1"/>
</dbReference>
<name>A0ABM1E908_PRICU</name>
<sequence>MTLFIKCQARKLEEKLQVALECLLADEDDHVRRASAITLYSIDRQRPLDVASKLSDLMWNDWSTAVRHAASQTLGRLGEGRHVHNNLLHLLQAGNETARAEVLEKIGRIGVMTAKLLPSFLRCFQSEFVSVRVRACEAAARLLSREPRIVAELLELAMYDGSWRAKAHAIKALGELGDPSPDIRDCLLWALRFESAAGVRAEACHALVQLQITDPEVIKVMLDRLWLESNEVVESEIKMALAQQQVNVAGATQSTSMLESADIKKLCEPHAIAAQILASQEQEKAKAKASAARKNARVVDAGKMLESAAE</sequence>
<dbReference type="SUPFAM" id="SSF48371">
    <property type="entry name" value="ARM repeat"/>
    <property type="match status" value="1"/>
</dbReference>
<gene>
    <name evidence="2" type="primary">LOC106809951</name>
</gene>
<dbReference type="Gene3D" id="1.25.10.10">
    <property type="entry name" value="Leucine-rich Repeat Variant"/>
    <property type="match status" value="1"/>
</dbReference>
<proteinExistence type="predicted"/>
<dbReference type="Proteomes" id="UP000695022">
    <property type="component" value="Unplaced"/>
</dbReference>
<dbReference type="GeneID" id="106809951"/>